<protein>
    <submittedName>
        <fullName evidence="2">Uncharacterized protein</fullName>
    </submittedName>
</protein>
<keyword evidence="3" id="KW-1185">Reference proteome</keyword>
<comment type="caution">
    <text evidence="2">The sequence shown here is derived from an EMBL/GenBank/DDBJ whole genome shotgun (WGS) entry which is preliminary data.</text>
</comment>
<sequence>MAAMFAKAAESDRLVAIKLAQLKELAAGMTFRPATPKNPTTPEKSYDYSEWSPTPITISIDFEPTVFASDASFSYTRSPTHSPVLALPSAVAEWVHPDSASASASASTSSLSAVAESDPPSSASASSPSPASPSLRDEDIKALQRFARNVQTNILSKSGKSLPPSWEPPSFKGPYLAPDSPRPPSPPLRDEDIEVLQRFARNVPTSLLFHRVLRLLLPLVLGELFESIGVRIVSSAEAFASTHFIQLSVRESPQCIATTLELHFYLRVLVWEVIGLL</sequence>
<evidence type="ECO:0000313" key="3">
    <source>
        <dbReference type="Proteomes" id="UP001152533"/>
    </source>
</evidence>
<proteinExistence type="predicted"/>
<dbReference type="EMBL" id="CAMGZC010000356">
    <property type="protein sequence ID" value="CAI0646712.1"/>
    <property type="molecule type" value="Genomic_DNA"/>
</dbReference>
<dbReference type="AlphaFoldDB" id="A0A9W4RSD7"/>
<reference evidence="2" key="1">
    <citation type="submission" date="2022-08" db="EMBL/GenBank/DDBJ databases">
        <authorList>
            <person name="Giroux E."/>
            <person name="Giroux E."/>
        </authorList>
    </citation>
    <scope>NUCLEOTIDE SEQUENCE</scope>
    <source>
        <strain evidence="2">H1091258</strain>
    </source>
</reference>
<feature type="region of interest" description="Disordered" evidence="1">
    <location>
        <begin position="111"/>
        <end position="135"/>
    </location>
</feature>
<gene>
    <name evidence="2" type="ORF">CGXH109_LOCUS57800</name>
</gene>
<evidence type="ECO:0000313" key="2">
    <source>
        <dbReference type="EMBL" id="CAI0646712.1"/>
    </source>
</evidence>
<accession>A0A9W4RSD7</accession>
<name>A0A9W4RSD7_9PEZI</name>
<feature type="compositionally biased region" description="Low complexity" evidence="1">
    <location>
        <begin position="111"/>
        <end position="134"/>
    </location>
</feature>
<organism evidence="2 3">
    <name type="scientific">Colletotrichum noveboracense</name>
    <dbReference type="NCBI Taxonomy" id="2664923"/>
    <lineage>
        <taxon>Eukaryota</taxon>
        <taxon>Fungi</taxon>
        <taxon>Dikarya</taxon>
        <taxon>Ascomycota</taxon>
        <taxon>Pezizomycotina</taxon>
        <taxon>Sordariomycetes</taxon>
        <taxon>Hypocreomycetidae</taxon>
        <taxon>Glomerellales</taxon>
        <taxon>Glomerellaceae</taxon>
        <taxon>Colletotrichum</taxon>
        <taxon>Colletotrichum gloeosporioides species complex</taxon>
    </lineage>
</organism>
<dbReference type="Proteomes" id="UP001152533">
    <property type="component" value="Unassembled WGS sequence"/>
</dbReference>
<feature type="region of interest" description="Disordered" evidence="1">
    <location>
        <begin position="156"/>
        <end position="189"/>
    </location>
</feature>
<evidence type="ECO:0000256" key="1">
    <source>
        <dbReference type="SAM" id="MobiDB-lite"/>
    </source>
</evidence>